<evidence type="ECO:0000313" key="2">
    <source>
        <dbReference type="EMBL" id="CAE0711355.1"/>
    </source>
</evidence>
<accession>A0A7S4EFY9</accession>
<gene>
    <name evidence="2" type="ORF">PAUS00366_LOCUS4107</name>
</gene>
<protein>
    <submittedName>
        <fullName evidence="2">Uncharacterized protein</fullName>
    </submittedName>
</protein>
<feature type="region of interest" description="Disordered" evidence="1">
    <location>
        <begin position="357"/>
        <end position="416"/>
    </location>
</feature>
<dbReference type="EMBL" id="HBIX01005169">
    <property type="protein sequence ID" value="CAE0711355.1"/>
    <property type="molecule type" value="Transcribed_RNA"/>
</dbReference>
<name>A0A7S4EFY9_9STRA</name>
<reference evidence="2" key="1">
    <citation type="submission" date="2021-01" db="EMBL/GenBank/DDBJ databases">
        <authorList>
            <person name="Corre E."/>
            <person name="Pelletier E."/>
            <person name="Niang G."/>
            <person name="Scheremetjew M."/>
            <person name="Finn R."/>
            <person name="Kale V."/>
            <person name="Holt S."/>
            <person name="Cochrane G."/>
            <person name="Meng A."/>
            <person name="Brown T."/>
            <person name="Cohen L."/>
        </authorList>
    </citation>
    <scope>NUCLEOTIDE SEQUENCE</scope>
    <source>
        <strain evidence="2">10249 10 AB</strain>
    </source>
</reference>
<feature type="compositionally biased region" description="Basic residues" evidence="1">
    <location>
        <begin position="394"/>
        <end position="406"/>
    </location>
</feature>
<dbReference type="AlphaFoldDB" id="A0A7S4EFY9"/>
<organism evidence="2">
    <name type="scientific">Pseudo-nitzschia australis</name>
    <dbReference type="NCBI Taxonomy" id="44445"/>
    <lineage>
        <taxon>Eukaryota</taxon>
        <taxon>Sar</taxon>
        <taxon>Stramenopiles</taxon>
        <taxon>Ochrophyta</taxon>
        <taxon>Bacillariophyta</taxon>
        <taxon>Bacillariophyceae</taxon>
        <taxon>Bacillariophycidae</taxon>
        <taxon>Bacillariales</taxon>
        <taxon>Bacillariaceae</taxon>
        <taxon>Pseudo-nitzschia</taxon>
    </lineage>
</organism>
<feature type="compositionally biased region" description="Polar residues" evidence="1">
    <location>
        <begin position="76"/>
        <end position="94"/>
    </location>
</feature>
<proteinExistence type="predicted"/>
<sequence>MLIPRYNVLPSTMNQTRDVGVNQEAYLERLLQQQHQLCQRQNLQKSLTNGDKSGEINGNNNSCIANQNKRAEKPSFSGNATLPGLNGTNSSSIGMSNNPMGLGINQQHQNCIFAILQEQQQLVSTGLVCAPSDLTCNLTISGLSNNVGLGPRLAGLDCGSIRPALPSSTWMDGFGGGGCSLGAGHVRGTGNGGSLYSTEQDLLSNSNRYPTLGGTVGSNQLTNNSGSNGSLGGMSLNSSMGGLSRFSIQHQALAQASLNSQQKVSEKSFTDLIFAKQAQVNFLEATKAQISRTTRLPCGARGMKADHNSSTAYFDIPEKARHGQHLLCSHSVCRTSGVKFRYCFYCKKPVTKQNFRSRHLHADLDPNKKKDDKKRMNSNTEDKKKKMEPEHNKNSKSSKSSKRTTKKPSITPLEENSLKRSTNAVFPTLPVVKDEKEICCSSTEECLERPSKISKLLDSNMEARRWRWIELLEERPSDDLEAIHCWTGKVLSVSNPAMDTSIWSDVELLLKRKQQDQNFDLDNASSQRLSGRWNSLLDQRPKGDSDKSSITKWLIRALEVSDTYKRVKS</sequence>
<feature type="region of interest" description="Disordered" evidence="1">
    <location>
        <begin position="74"/>
        <end position="94"/>
    </location>
</feature>
<evidence type="ECO:0000256" key="1">
    <source>
        <dbReference type="SAM" id="MobiDB-lite"/>
    </source>
</evidence>
<feature type="compositionally biased region" description="Basic and acidic residues" evidence="1">
    <location>
        <begin position="360"/>
        <end position="393"/>
    </location>
</feature>